<evidence type="ECO:0000259" key="3">
    <source>
        <dbReference type="Pfam" id="PF16496"/>
    </source>
</evidence>
<accession>A0ABQ9U1Y3</accession>
<keyword evidence="2" id="KW-0812">Transmembrane</keyword>
<sequence length="125" mass="12002">MAAVAGGGGGPGAAVGATGSGAAAVAAGLAVYRRKDGGPATKFWESPETVSQLDSVRVWLGKHYKKVGSRARGGPETTRLGREAAAGLAGPGPPLPLRAPRGTTKAGAGPATPPPSALGARAPGA</sequence>
<dbReference type="EMBL" id="JASSZA010000016">
    <property type="protein sequence ID" value="KAK2091064.1"/>
    <property type="molecule type" value="Genomic_DNA"/>
</dbReference>
<feature type="domain" description="SMARCC N-terminal" evidence="3">
    <location>
        <begin position="33"/>
        <end position="67"/>
    </location>
</feature>
<protein>
    <recommendedName>
        <fullName evidence="3">SMARCC N-terminal domain-containing protein</fullName>
    </recommendedName>
</protein>
<feature type="compositionally biased region" description="Low complexity" evidence="1">
    <location>
        <begin position="98"/>
        <end position="110"/>
    </location>
</feature>
<reference evidence="4 5" key="1">
    <citation type="submission" date="2023-05" db="EMBL/GenBank/DDBJ databases">
        <title>B98-5 Cell Line De Novo Hybrid Assembly: An Optical Mapping Approach.</title>
        <authorList>
            <person name="Kananen K."/>
            <person name="Auerbach J.A."/>
            <person name="Kautto E."/>
            <person name="Blachly J.S."/>
        </authorList>
    </citation>
    <scope>NUCLEOTIDE SEQUENCE [LARGE SCALE GENOMIC DNA]</scope>
    <source>
        <strain evidence="4">B95-8</strain>
        <tissue evidence="4">Cell line</tissue>
    </source>
</reference>
<dbReference type="PANTHER" id="PTHR15381:SF1">
    <property type="entry name" value="CHONDROITIN SULFATE PROTEOGLYCAN 5"/>
    <property type="match status" value="1"/>
</dbReference>
<dbReference type="InterPro" id="IPR032450">
    <property type="entry name" value="SMARCC_N"/>
</dbReference>
<comment type="caution">
    <text evidence="4">The sequence shown here is derived from an EMBL/GenBank/DDBJ whole genome shotgun (WGS) entry which is preliminary data.</text>
</comment>
<evidence type="ECO:0000256" key="2">
    <source>
        <dbReference type="SAM" id="Phobius"/>
    </source>
</evidence>
<gene>
    <name evidence="4" type="ORF">P7K49_030348</name>
</gene>
<dbReference type="Pfam" id="PF16496">
    <property type="entry name" value="SWIRM-assoc_2"/>
    <property type="match status" value="1"/>
</dbReference>
<keyword evidence="5" id="KW-1185">Reference proteome</keyword>
<dbReference type="PANTHER" id="PTHR15381">
    <property type="entry name" value="CHONDROITIN SULFATE PROTEOGLYCAN 5 -RELATED"/>
    <property type="match status" value="1"/>
</dbReference>
<dbReference type="Proteomes" id="UP001266305">
    <property type="component" value="Unassembled WGS sequence"/>
</dbReference>
<feature type="region of interest" description="Disordered" evidence="1">
    <location>
        <begin position="67"/>
        <end position="125"/>
    </location>
</feature>
<keyword evidence="2" id="KW-0472">Membrane</keyword>
<proteinExistence type="predicted"/>
<evidence type="ECO:0000256" key="1">
    <source>
        <dbReference type="SAM" id="MobiDB-lite"/>
    </source>
</evidence>
<evidence type="ECO:0000313" key="4">
    <source>
        <dbReference type="EMBL" id="KAK2091064.1"/>
    </source>
</evidence>
<feature type="transmembrane region" description="Helical" evidence="2">
    <location>
        <begin position="12"/>
        <end position="32"/>
    </location>
</feature>
<keyword evidence="2" id="KW-1133">Transmembrane helix</keyword>
<name>A0ABQ9U1Y3_SAGOE</name>
<organism evidence="4 5">
    <name type="scientific">Saguinus oedipus</name>
    <name type="common">Cotton-top tamarin</name>
    <name type="synonym">Oedipomidas oedipus</name>
    <dbReference type="NCBI Taxonomy" id="9490"/>
    <lineage>
        <taxon>Eukaryota</taxon>
        <taxon>Metazoa</taxon>
        <taxon>Chordata</taxon>
        <taxon>Craniata</taxon>
        <taxon>Vertebrata</taxon>
        <taxon>Euteleostomi</taxon>
        <taxon>Mammalia</taxon>
        <taxon>Eutheria</taxon>
        <taxon>Euarchontoglires</taxon>
        <taxon>Primates</taxon>
        <taxon>Haplorrhini</taxon>
        <taxon>Platyrrhini</taxon>
        <taxon>Cebidae</taxon>
        <taxon>Callitrichinae</taxon>
        <taxon>Saguinus</taxon>
    </lineage>
</organism>
<evidence type="ECO:0000313" key="5">
    <source>
        <dbReference type="Proteomes" id="UP001266305"/>
    </source>
</evidence>